<keyword evidence="7" id="KW-1185">Reference proteome</keyword>
<dbReference type="GO" id="GO:0097367">
    <property type="term" value="F:carbohydrate derivative binding"/>
    <property type="evidence" value="ECO:0007669"/>
    <property type="project" value="InterPro"/>
</dbReference>
<sequence>MVRVRDALPGLQPAERRVADAVLADPSASSELSITMLATRATTSETTVMRFCRTLGLTSYPQLRLALAAAAAREAVWGGPGEGDIDVSDTLSKVVDKIVHSETLALEDTRAGLDIEALQRAVDAIAGARRIDVIGSGASGFVAADLQQKLHRIGLVSFVWSDIHAALTGAALLDARDVAIGISHSGATLDTIDPLTAARSRGATTIALTNFSGSPIADDADILLTTAARETTFRSGATASRIAQLAVIDALFIGVVQSRFDDASVKLADTYRAVQPRRR</sequence>
<dbReference type="InterPro" id="IPR000281">
    <property type="entry name" value="HTH_RpiR"/>
</dbReference>
<dbReference type="Gene3D" id="3.40.50.10490">
    <property type="entry name" value="Glucose-6-phosphate isomerase like protein, domain 1"/>
    <property type="match status" value="1"/>
</dbReference>
<dbReference type="SUPFAM" id="SSF53697">
    <property type="entry name" value="SIS domain"/>
    <property type="match status" value="1"/>
</dbReference>
<dbReference type="InterPro" id="IPR047640">
    <property type="entry name" value="RpiR-like"/>
</dbReference>
<keyword evidence="3" id="KW-0804">Transcription</keyword>
<evidence type="ECO:0000256" key="3">
    <source>
        <dbReference type="ARBA" id="ARBA00023163"/>
    </source>
</evidence>
<dbReference type="InterPro" id="IPR036388">
    <property type="entry name" value="WH-like_DNA-bd_sf"/>
</dbReference>
<evidence type="ECO:0000259" key="4">
    <source>
        <dbReference type="PROSITE" id="PS51071"/>
    </source>
</evidence>
<dbReference type="PROSITE" id="PS51464">
    <property type="entry name" value="SIS"/>
    <property type="match status" value="1"/>
</dbReference>
<dbReference type="Pfam" id="PF01380">
    <property type="entry name" value="SIS"/>
    <property type="match status" value="1"/>
</dbReference>
<dbReference type="Gene3D" id="1.10.10.10">
    <property type="entry name" value="Winged helix-like DNA-binding domain superfamily/Winged helix DNA-binding domain"/>
    <property type="match status" value="1"/>
</dbReference>
<dbReference type="InterPro" id="IPR035472">
    <property type="entry name" value="RpiR-like_SIS"/>
</dbReference>
<evidence type="ECO:0000313" key="7">
    <source>
        <dbReference type="Proteomes" id="UP000654257"/>
    </source>
</evidence>
<evidence type="ECO:0000256" key="2">
    <source>
        <dbReference type="ARBA" id="ARBA00023125"/>
    </source>
</evidence>
<keyword evidence="1" id="KW-0805">Transcription regulation</keyword>
<dbReference type="InterPro" id="IPR009057">
    <property type="entry name" value="Homeodomain-like_sf"/>
</dbReference>
<dbReference type="AlphaFoldDB" id="A0A917CRA6"/>
<proteinExistence type="predicted"/>
<dbReference type="Proteomes" id="UP000654257">
    <property type="component" value="Unassembled WGS sequence"/>
</dbReference>
<dbReference type="PROSITE" id="PS51071">
    <property type="entry name" value="HTH_RPIR"/>
    <property type="match status" value="1"/>
</dbReference>
<accession>A0A917CRA6</accession>
<dbReference type="EMBL" id="BMCU01000001">
    <property type="protein sequence ID" value="GGF93865.1"/>
    <property type="molecule type" value="Genomic_DNA"/>
</dbReference>
<feature type="domain" description="SIS" evidence="5">
    <location>
        <begin position="121"/>
        <end position="261"/>
    </location>
</feature>
<dbReference type="PANTHER" id="PTHR30514">
    <property type="entry name" value="GLUCOKINASE"/>
    <property type="match status" value="1"/>
</dbReference>
<feature type="domain" description="HTH rpiR-type" evidence="4">
    <location>
        <begin position="1"/>
        <end position="74"/>
    </location>
</feature>
<dbReference type="GO" id="GO:1901135">
    <property type="term" value="P:carbohydrate derivative metabolic process"/>
    <property type="evidence" value="ECO:0007669"/>
    <property type="project" value="InterPro"/>
</dbReference>
<dbReference type="PANTHER" id="PTHR30514:SF1">
    <property type="entry name" value="HTH-TYPE TRANSCRIPTIONAL REGULATOR HEXR-RELATED"/>
    <property type="match status" value="1"/>
</dbReference>
<name>A0A917CRA6_9NOCA</name>
<keyword evidence="2" id="KW-0238">DNA-binding</keyword>
<dbReference type="GO" id="GO:0003677">
    <property type="term" value="F:DNA binding"/>
    <property type="evidence" value="ECO:0007669"/>
    <property type="project" value="UniProtKB-KW"/>
</dbReference>
<dbReference type="InterPro" id="IPR001347">
    <property type="entry name" value="SIS_dom"/>
</dbReference>
<gene>
    <name evidence="6" type="ORF">GCM10007304_04570</name>
</gene>
<reference evidence="6" key="1">
    <citation type="journal article" date="2014" name="Int. J. Syst. Evol. Microbiol.">
        <title>Complete genome sequence of Corynebacterium casei LMG S-19264T (=DSM 44701T), isolated from a smear-ripened cheese.</title>
        <authorList>
            <consortium name="US DOE Joint Genome Institute (JGI-PGF)"/>
            <person name="Walter F."/>
            <person name="Albersmeier A."/>
            <person name="Kalinowski J."/>
            <person name="Ruckert C."/>
        </authorList>
    </citation>
    <scope>NUCLEOTIDE SEQUENCE</scope>
    <source>
        <strain evidence="6">CCM 7905</strain>
    </source>
</reference>
<protein>
    <submittedName>
        <fullName evidence="6">Transcriptional regulator</fullName>
    </submittedName>
</protein>
<dbReference type="CDD" id="cd05013">
    <property type="entry name" value="SIS_RpiR"/>
    <property type="match status" value="1"/>
</dbReference>
<dbReference type="SUPFAM" id="SSF46689">
    <property type="entry name" value="Homeodomain-like"/>
    <property type="match status" value="1"/>
</dbReference>
<comment type="caution">
    <text evidence="6">The sequence shown here is derived from an EMBL/GenBank/DDBJ whole genome shotgun (WGS) entry which is preliminary data.</text>
</comment>
<dbReference type="Pfam" id="PF01418">
    <property type="entry name" value="HTH_6"/>
    <property type="match status" value="1"/>
</dbReference>
<evidence type="ECO:0000313" key="6">
    <source>
        <dbReference type="EMBL" id="GGF93865.1"/>
    </source>
</evidence>
<dbReference type="GO" id="GO:0003700">
    <property type="term" value="F:DNA-binding transcription factor activity"/>
    <property type="evidence" value="ECO:0007669"/>
    <property type="project" value="InterPro"/>
</dbReference>
<organism evidence="6 7">
    <name type="scientific">Rhodococcoides trifolii</name>
    <dbReference type="NCBI Taxonomy" id="908250"/>
    <lineage>
        <taxon>Bacteria</taxon>
        <taxon>Bacillati</taxon>
        <taxon>Actinomycetota</taxon>
        <taxon>Actinomycetes</taxon>
        <taxon>Mycobacteriales</taxon>
        <taxon>Nocardiaceae</taxon>
        <taxon>Rhodococcoides</taxon>
    </lineage>
</organism>
<evidence type="ECO:0000256" key="1">
    <source>
        <dbReference type="ARBA" id="ARBA00023015"/>
    </source>
</evidence>
<dbReference type="InterPro" id="IPR046348">
    <property type="entry name" value="SIS_dom_sf"/>
</dbReference>
<evidence type="ECO:0000259" key="5">
    <source>
        <dbReference type="PROSITE" id="PS51464"/>
    </source>
</evidence>
<reference evidence="6" key="2">
    <citation type="submission" date="2020-09" db="EMBL/GenBank/DDBJ databases">
        <authorList>
            <person name="Sun Q."/>
            <person name="Sedlacek I."/>
        </authorList>
    </citation>
    <scope>NUCLEOTIDE SEQUENCE</scope>
    <source>
        <strain evidence="6">CCM 7905</strain>
    </source>
</reference>